<dbReference type="Gene3D" id="1.10.472.20">
    <property type="entry name" value="Nitrile hydratase, beta subunit"/>
    <property type="match status" value="1"/>
</dbReference>
<gene>
    <name evidence="3" type="ORF">CR162_21485</name>
</gene>
<protein>
    <submittedName>
        <fullName evidence="3">Nitrile hydratase accessory protein</fullName>
    </submittedName>
</protein>
<accession>A0A2C6Z315</accession>
<dbReference type="SUPFAM" id="SSF50090">
    <property type="entry name" value="Electron transport accessory proteins"/>
    <property type="match status" value="1"/>
</dbReference>
<dbReference type="Pfam" id="PF21006">
    <property type="entry name" value="NHase_beta_N"/>
    <property type="match status" value="1"/>
</dbReference>
<dbReference type="InterPro" id="IPR042262">
    <property type="entry name" value="CN_hydtase_beta_C"/>
</dbReference>
<dbReference type="NCBIfam" id="TIGR03889">
    <property type="entry name" value="nitrile_acc"/>
    <property type="match status" value="1"/>
</dbReference>
<comment type="caution">
    <text evidence="3">The sequence shown here is derived from an EMBL/GenBank/DDBJ whole genome shotgun (WGS) entry which is preliminary data.</text>
</comment>
<sequence>MSMPGRAILRPDEISTSTPGLPRDQDGPVFREPWEAQAFAMAVAAHRAGCFTWPEWTAALGRRIAEGDVPYYEHWMAALEDLLTGKGILTRPELEARCDAWARAAAATPHGQPVLLPE</sequence>
<evidence type="ECO:0000256" key="1">
    <source>
        <dbReference type="SAM" id="MobiDB-lite"/>
    </source>
</evidence>
<dbReference type="AlphaFoldDB" id="A0A2C6Z315"/>
<feature type="region of interest" description="Disordered" evidence="1">
    <location>
        <begin position="1"/>
        <end position="29"/>
    </location>
</feature>
<evidence type="ECO:0000259" key="2">
    <source>
        <dbReference type="Pfam" id="PF21006"/>
    </source>
</evidence>
<dbReference type="InterPro" id="IPR008990">
    <property type="entry name" value="Elect_transpt_acc-like_dom_sf"/>
</dbReference>
<dbReference type="InterPro" id="IPR049054">
    <property type="entry name" value="CN_hydtase_beta-like_N"/>
</dbReference>
<proteinExistence type="predicted"/>
<dbReference type="OrthoDB" id="9811616at2"/>
<organism evidence="3 4">
    <name type="scientific">Teichococcus rhizosphaerae</name>
    <dbReference type="NCBI Taxonomy" id="1335062"/>
    <lineage>
        <taxon>Bacteria</taxon>
        <taxon>Pseudomonadati</taxon>
        <taxon>Pseudomonadota</taxon>
        <taxon>Alphaproteobacteria</taxon>
        <taxon>Acetobacterales</taxon>
        <taxon>Roseomonadaceae</taxon>
        <taxon>Roseomonas</taxon>
    </lineage>
</organism>
<dbReference type="EMBL" id="PDNU01000090">
    <property type="protein sequence ID" value="PHK92911.1"/>
    <property type="molecule type" value="Genomic_DNA"/>
</dbReference>
<feature type="domain" description="Nitrile hydratase beta subunit-like N-terminal" evidence="2">
    <location>
        <begin position="25"/>
        <end position="102"/>
    </location>
</feature>
<keyword evidence="4" id="KW-1185">Reference proteome</keyword>
<dbReference type="InterPro" id="IPR023808">
    <property type="entry name" value="Nitrile_Hydratase_acc_put"/>
</dbReference>
<evidence type="ECO:0000313" key="3">
    <source>
        <dbReference type="EMBL" id="PHK92911.1"/>
    </source>
</evidence>
<dbReference type="Proteomes" id="UP000223527">
    <property type="component" value="Unassembled WGS sequence"/>
</dbReference>
<evidence type="ECO:0000313" key="4">
    <source>
        <dbReference type="Proteomes" id="UP000223527"/>
    </source>
</evidence>
<name>A0A2C6Z315_9PROT</name>
<reference evidence="3 4" key="1">
    <citation type="submission" date="2017-10" db="EMBL/GenBank/DDBJ databases">
        <authorList>
            <person name="Banno H."/>
            <person name="Chua N.-H."/>
        </authorList>
    </citation>
    <scope>NUCLEOTIDE SEQUENCE [LARGE SCALE GENOMIC DNA]</scope>
    <source>
        <strain evidence="3 4">YW11</strain>
    </source>
</reference>